<dbReference type="KEGG" id="nur:ATY38_12040"/>
<keyword evidence="2" id="KW-1185">Reference proteome</keyword>
<reference evidence="2" key="1">
    <citation type="submission" date="2016-10" db="EMBL/GenBank/DDBJ databases">
        <authorList>
            <person name="Varghese N."/>
            <person name="Submissions S."/>
        </authorList>
    </citation>
    <scope>NUCLEOTIDE SEQUENCE [LARGE SCALE GENOMIC DNA]</scope>
    <source>
        <strain evidence="2">Nm10</strain>
    </source>
</reference>
<dbReference type="AlphaFoldDB" id="A0A1H2EPP6"/>
<evidence type="ECO:0000313" key="1">
    <source>
        <dbReference type="EMBL" id="SDT97142.1"/>
    </source>
</evidence>
<dbReference type="RefSeq" id="WP_062559515.1">
    <property type="nucleotide sequence ID" value="NZ_CP013341.1"/>
</dbReference>
<accession>A0A1H2EPP6</accession>
<protein>
    <submittedName>
        <fullName evidence="1">Uncharacterized protein</fullName>
    </submittedName>
</protein>
<dbReference type="EMBL" id="FNLN01000014">
    <property type="protein sequence ID" value="SDT97142.1"/>
    <property type="molecule type" value="Genomic_DNA"/>
</dbReference>
<proteinExistence type="predicted"/>
<name>A0A1H2EPP6_9PROT</name>
<gene>
    <name evidence="1" type="ORF">SAMN05216406_11463</name>
</gene>
<sequence length="91" mass="11224">MQKNELNEVEIVLAKILNYQNEPEAFDHPDVYPEWREHKWLPYDIYQRFVKKTIIDYLDSINSPVHQELRERIKLRWKENDEADKLNQEEP</sequence>
<dbReference type="Proteomes" id="UP000182882">
    <property type="component" value="Unassembled WGS sequence"/>
</dbReference>
<organism evidence="1 2">
    <name type="scientific">Nitrosomonas ureae</name>
    <dbReference type="NCBI Taxonomy" id="44577"/>
    <lineage>
        <taxon>Bacteria</taxon>
        <taxon>Pseudomonadati</taxon>
        <taxon>Pseudomonadota</taxon>
        <taxon>Betaproteobacteria</taxon>
        <taxon>Nitrosomonadales</taxon>
        <taxon>Nitrosomonadaceae</taxon>
        <taxon>Nitrosomonas</taxon>
    </lineage>
</organism>
<evidence type="ECO:0000313" key="2">
    <source>
        <dbReference type="Proteomes" id="UP000182882"/>
    </source>
</evidence>